<keyword evidence="2" id="KW-1185">Reference proteome</keyword>
<sequence>MRRGRRIERRTSCLCSSSTIERSSCLRATTRRKRMEEEEEEGEEGTSNLGDYARQKRGGLIQAESGIEKMMSSRALRAYATLK</sequence>
<evidence type="ECO:0000313" key="1">
    <source>
        <dbReference type="EnsemblMetazoa" id="PPA44336.1"/>
    </source>
</evidence>
<dbReference type="AlphaFoldDB" id="A0A2A6BQN1"/>
<protein>
    <submittedName>
        <fullName evidence="1">Uncharacterized protein</fullName>
    </submittedName>
</protein>
<dbReference type="EnsemblMetazoa" id="PPA44336.1">
    <property type="protein sequence ID" value="PPA44336.1"/>
    <property type="gene ID" value="WBGene00282705"/>
</dbReference>
<dbReference type="Proteomes" id="UP000005239">
    <property type="component" value="Unassembled WGS sequence"/>
</dbReference>
<organism evidence="1 2">
    <name type="scientific">Pristionchus pacificus</name>
    <name type="common">Parasitic nematode worm</name>
    <dbReference type="NCBI Taxonomy" id="54126"/>
    <lineage>
        <taxon>Eukaryota</taxon>
        <taxon>Metazoa</taxon>
        <taxon>Ecdysozoa</taxon>
        <taxon>Nematoda</taxon>
        <taxon>Chromadorea</taxon>
        <taxon>Rhabditida</taxon>
        <taxon>Rhabditina</taxon>
        <taxon>Diplogasteromorpha</taxon>
        <taxon>Diplogasteroidea</taxon>
        <taxon>Neodiplogasteridae</taxon>
        <taxon>Pristionchus</taxon>
    </lineage>
</organism>
<accession>A0A2A6BQN1</accession>
<accession>A0A8R1Z465</accession>
<evidence type="ECO:0000313" key="2">
    <source>
        <dbReference type="Proteomes" id="UP000005239"/>
    </source>
</evidence>
<proteinExistence type="predicted"/>
<gene>
    <name evidence="1" type="primary">WBGene00282705</name>
</gene>
<name>A0A2A6BQN1_PRIPA</name>
<reference evidence="1" key="2">
    <citation type="submission" date="2022-06" db="UniProtKB">
        <authorList>
            <consortium name="EnsemblMetazoa"/>
        </authorList>
    </citation>
    <scope>IDENTIFICATION</scope>
    <source>
        <strain evidence="1">PS312</strain>
    </source>
</reference>
<reference evidence="2" key="1">
    <citation type="journal article" date="2008" name="Nat. Genet.">
        <title>The Pristionchus pacificus genome provides a unique perspective on nematode lifestyle and parasitism.</title>
        <authorList>
            <person name="Dieterich C."/>
            <person name="Clifton S.W."/>
            <person name="Schuster L.N."/>
            <person name="Chinwalla A."/>
            <person name="Delehaunty K."/>
            <person name="Dinkelacker I."/>
            <person name="Fulton L."/>
            <person name="Fulton R."/>
            <person name="Godfrey J."/>
            <person name="Minx P."/>
            <person name="Mitreva M."/>
            <person name="Roeseler W."/>
            <person name="Tian H."/>
            <person name="Witte H."/>
            <person name="Yang S.P."/>
            <person name="Wilson R.K."/>
            <person name="Sommer R.J."/>
        </authorList>
    </citation>
    <scope>NUCLEOTIDE SEQUENCE [LARGE SCALE GENOMIC DNA]</scope>
    <source>
        <strain evidence="2">PS312</strain>
    </source>
</reference>